<dbReference type="Pfam" id="PF13460">
    <property type="entry name" value="NAD_binding_10"/>
    <property type="match status" value="2"/>
</dbReference>
<dbReference type="InterPro" id="IPR036291">
    <property type="entry name" value="NAD(P)-bd_dom_sf"/>
</dbReference>
<organism evidence="3">
    <name type="scientific">Symploca sp. SIO1C4</name>
    <dbReference type="NCBI Taxonomy" id="2607765"/>
    <lineage>
        <taxon>Bacteria</taxon>
        <taxon>Bacillati</taxon>
        <taxon>Cyanobacteriota</taxon>
        <taxon>Cyanophyceae</taxon>
        <taxon>Coleofasciculales</taxon>
        <taxon>Coleofasciculaceae</taxon>
        <taxon>Symploca</taxon>
    </lineage>
</organism>
<protein>
    <submittedName>
        <fullName evidence="3">NAD(P)H-binding protein</fullName>
    </submittedName>
</protein>
<gene>
    <name evidence="3" type="ORF">F6J89_02915</name>
</gene>
<sequence length="503" mass="55792">MTQNNRSQWDAGRFLKTLTYFEVIPFLNCLQQLLTGNTSNKKTSQSGVTNMGMILVAGATGGVGKRVVQRLLNHNYSVRALVRDAQRGREMLGDQVELFEADISIPETLTPQLMDNISAVVCCTGVRVQPVEGDTPNREKYYQGIKFYLPEVVDSPEIVEYQGIKNLVQAAANSLTKADEKLLFNFINTGNRQLSNALKTDNLKAIWGAVDDVVMGGVSESYVQLLDNAMLFTGNVSTANSGGFVSVRTRNFEPELNLTGYEGIELRVKGDGQRYKFILRNEAKWDGVAYCYSFDTEKDNWINIRIPFANLIGVFRAKTLRDAQPFDPSKVNALQLMLSKFEYDGALNPNFQPGVFALQVETIKAYGGSAKPKFIMISSAGVTRPGRPGINLEEEPPAVRMNEQLGGILTWKLRGEDAVRESGIPYTIIRPCALTEESGGKALIFDQGDNIKGKVSREDIAELCLQLLEQPQACNLTFEVKEDSDSDGRLDWKSIFSNFKVDA</sequence>
<feature type="domain" description="NADH:ubiquinone oxidoreductase intermediate-associated protein 30" evidence="1">
    <location>
        <begin position="205"/>
        <end position="360"/>
    </location>
</feature>
<dbReference type="PANTHER" id="PTHR15020:SF50">
    <property type="entry name" value="UPF0659 PROTEIN YMR090W"/>
    <property type="match status" value="1"/>
</dbReference>
<dbReference type="AlphaFoldDB" id="A0A6B3NAD9"/>
<evidence type="ECO:0000259" key="1">
    <source>
        <dbReference type="Pfam" id="PF08547"/>
    </source>
</evidence>
<feature type="domain" description="NAD(P)-binding" evidence="2">
    <location>
        <begin position="58"/>
        <end position="152"/>
    </location>
</feature>
<evidence type="ECO:0000259" key="2">
    <source>
        <dbReference type="Pfam" id="PF13460"/>
    </source>
</evidence>
<dbReference type="Pfam" id="PF08547">
    <property type="entry name" value="CIA30"/>
    <property type="match status" value="1"/>
</dbReference>
<accession>A0A6B3NAD9</accession>
<reference evidence="3" key="1">
    <citation type="submission" date="2019-11" db="EMBL/GenBank/DDBJ databases">
        <title>Genomic insights into an expanded diversity of filamentous marine cyanobacteria reveals the extraordinary biosynthetic potential of Moorea and Okeania.</title>
        <authorList>
            <person name="Ferreira Leao T."/>
            <person name="Wang M."/>
            <person name="Moss N."/>
            <person name="Da Silva R."/>
            <person name="Sanders J."/>
            <person name="Nurk S."/>
            <person name="Gurevich A."/>
            <person name="Humphrey G."/>
            <person name="Reher R."/>
            <person name="Zhu Q."/>
            <person name="Belda-Ferre P."/>
            <person name="Glukhov E."/>
            <person name="Rex R."/>
            <person name="Dorrestein P.C."/>
            <person name="Knight R."/>
            <person name="Pevzner P."/>
            <person name="Gerwick W.H."/>
            <person name="Gerwick L."/>
        </authorList>
    </citation>
    <scope>NUCLEOTIDE SEQUENCE</scope>
    <source>
        <strain evidence="3">SIO1C4</strain>
    </source>
</reference>
<dbReference type="InterPro" id="IPR008979">
    <property type="entry name" value="Galactose-bd-like_sf"/>
</dbReference>
<dbReference type="InterPro" id="IPR016040">
    <property type="entry name" value="NAD(P)-bd_dom"/>
</dbReference>
<dbReference type="PANTHER" id="PTHR15020">
    <property type="entry name" value="FLAVIN REDUCTASE-RELATED"/>
    <property type="match status" value="1"/>
</dbReference>
<evidence type="ECO:0000313" key="3">
    <source>
        <dbReference type="EMBL" id="NER26591.1"/>
    </source>
</evidence>
<comment type="caution">
    <text evidence="3">The sequence shown here is derived from an EMBL/GenBank/DDBJ whole genome shotgun (WGS) entry which is preliminary data.</text>
</comment>
<dbReference type="SUPFAM" id="SSF49785">
    <property type="entry name" value="Galactose-binding domain-like"/>
    <property type="match status" value="1"/>
</dbReference>
<name>A0A6B3NAD9_9CYAN</name>
<feature type="domain" description="NAD(P)-binding" evidence="2">
    <location>
        <begin position="365"/>
        <end position="471"/>
    </location>
</feature>
<dbReference type="SUPFAM" id="SSF51735">
    <property type="entry name" value="NAD(P)-binding Rossmann-fold domains"/>
    <property type="match status" value="1"/>
</dbReference>
<proteinExistence type="predicted"/>
<dbReference type="InterPro" id="IPR013857">
    <property type="entry name" value="NADH-UbQ_OxRdtase-assoc_prot30"/>
</dbReference>
<dbReference type="Gene3D" id="3.40.50.720">
    <property type="entry name" value="NAD(P)-binding Rossmann-like Domain"/>
    <property type="match status" value="2"/>
</dbReference>
<dbReference type="EMBL" id="JAAHFQ010000037">
    <property type="protein sequence ID" value="NER26591.1"/>
    <property type="molecule type" value="Genomic_DNA"/>
</dbReference>